<proteinExistence type="predicted"/>
<protein>
    <submittedName>
        <fullName evidence="2">DUF3365 domain-containing protein</fullName>
    </submittedName>
</protein>
<dbReference type="EMBL" id="DSOK01000131">
    <property type="protein sequence ID" value="HEN14693.1"/>
    <property type="molecule type" value="Genomic_DNA"/>
</dbReference>
<evidence type="ECO:0000259" key="1">
    <source>
        <dbReference type="Pfam" id="PF11845"/>
    </source>
</evidence>
<gene>
    <name evidence="2" type="ORF">ENQ76_04390</name>
</gene>
<name>A0A7C2P288_9PLAN</name>
<dbReference type="Pfam" id="PF11845">
    <property type="entry name" value="Tll0287-like"/>
    <property type="match status" value="1"/>
</dbReference>
<feature type="domain" description="Tll0287-like" evidence="1">
    <location>
        <begin position="37"/>
        <end position="158"/>
    </location>
</feature>
<dbReference type="AlphaFoldDB" id="A0A7C2P288"/>
<accession>A0A7C2P288</accession>
<evidence type="ECO:0000313" key="2">
    <source>
        <dbReference type="EMBL" id="HEN14693.1"/>
    </source>
</evidence>
<organism evidence="2">
    <name type="scientific">Schlesneria paludicola</name>
    <dbReference type="NCBI Taxonomy" id="360056"/>
    <lineage>
        <taxon>Bacteria</taxon>
        <taxon>Pseudomonadati</taxon>
        <taxon>Planctomycetota</taxon>
        <taxon>Planctomycetia</taxon>
        <taxon>Planctomycetales</taxon>
        <taxon>Planctomycetaceae</taxon>
        <taxon>Schlesneria</taxon>
    </lineage>
</organism>
<reference evidence="2" key="1">
    <citation type="journal article" date="2020" name="mSystems">
        <title>Genome- and Community-Level Interaction Insights into Carbon Utilization and Element Cycling Functions of Hydrothermarchaeota in Hydrothermal Sediment.</title>
        <authorList>
            <person name="Zhou Z."/>
            <person name="Liu Y."/>
            <person name="Xu W."/>
            <person name="Pan J."/>
            <person name="Luo Z.H."/>
            <person name="Li M."/>
        </authorList>
    </citation>
    <scope>NUCLEOTIDE SEQUENCE [LARGE SCALE GENOMIC DNA]</scope>
    <source>
        <strain evidence="2">SpSt-339</strain>
    </source>
</reference>
<sequence>MIRRAALIFLSLTGVVGPLAMVVGAPPDRAAPAARSVEEARGRAQLLHEAIHAALQVVHHEYYREDQGLTIPAVTLRRVFGELANRHKVELRWLAVNAQAMNVEHKPRDDFEKQAVEALAKGQPDYEQVADGMYRFAGAITLSSECLKCHLPNRTSTKDRAAGLVIALPLAAP</sequence>
<comment type="caution">
    <text evidence="2">The sequence shown here is derived from an EMBL/GenBank/DDBJ whole genome shotgun (WGS) entry which is preliminary data.</text>
</comment>
<dbReference type="InterPro" id="IPR021796">
    <property type="entry name" value="Tll0287-like_dom"/>
</dbReference>